<dbReference type="Gene3D" id="3.30.70.270">
    <property type="match status" value="1"/>
</dbReference>
<proteinExistence type="predicted"/>
<dbReference type="Pfam" id="PF00563">
    <property type="entry name" value="EAL"/>
    <property type="match status" value="1"/>
</dbReference>
<keyword evidence="3" id="KW-0418">Kinase</keyword>
<comment type="caution">
    <text evidence="8">The sequence shown here is derived from an EMBL/GenBank/DDBJ whole genome shotgun (WGS) entry which is preliminary data.</text>
</comment>
<dbReference type="InterPro" id="IPR000014">
    <property type="entry name" value="PAS"/>
</dbReference>
<dbReference type="GO" id="GO:0005886">
    <property type="term" value="C:plasma membrane"/>
    <property type="evidence" value="ECO:0007669"/>
    <property type="project" value="UniProtKB-SubCell"/>
</dbReference>
<dbReference type="Pfam" id="PF08448">
    <property type="entry name" value="PAS_4"/>
    <property type="match status" value="1"/>
</dbReference>
<feature type="domain" description="EAL" evidence="6">
    <location>
        <begin position="593"/>
        <end position="844"/>
    </location>
</feature>
<dbReference type="SUPFAM" id="SSF141868">
    <property type="entry name" value="EAL domain-like"/>
    <property type="match status" value="1"/>
</dbReference>
<dbReference type="Pfam" id="PF05228">
    <property type="entry name" value="CHASE4"/>
    <property type="match status" value="1"/>
</dbReference>
<dbReference type="AlphaFoldDB" id="A0AAJ2EYL5"/>
<feature type="transmembrane region" description="Helical" evidence="4">
    <location>
        <begin position="18"/>
        <end position="37"/>
    </location>
</feature>
<dbReference type="InterPro" id="IPR035919">
    <property type="entry name" value="EAL_sf"/>
</dbReference>
<dbReference type="PANTHER" id="PTHR44757">
    <property type="entry name" value="DIGUANYLATE CYCLASE DGCP"/>
    <property type="match status" value="1"/>
</dbReference>
<dbReference type="GO" id="GO:0016301">
    <property type="term" value="F:kinase activity"/>
    <property type="evidence" value="ECO:0007669"/>
    <property type="project" value="UniProtKB-KW"/>
</dbReference>
<dbReference type="SUPFAM" id="SSF55073">
    <property type="entry name" value="Nucleotide cyclase"/>
    <property type="match status" value="1"/>
</dbReference>
<feature type="transmembrane region" description="Helical" evidence="4">
    <location>
        <begin position="256"/>
        <end position="274"/>
    </location>
</feature>
<dbReference type="SMART" id="SM00267">
    <property type="entry name" value="GGDEF"/>
    <property type="match status" value="1"/>
</dbReference>
<dbReference type="PANTHER" id="PTHR44757:SF10">
    <property type="entry name" value="MEMBRANE PROTEIN"/>
    <property type="match status" value="1"/>
</dbReference>
<evidence type="ECO:0000259" key="7">
    <source>
        <dbReference type="PROSITE" id="PS50887"/>
    </source>
</evidence>
<comment type="subcellular location">
    <subcellularLocation>
        <location evidence="2">Cell inner membrane</location>
    </subcellularLocation>
</comment>
<evidence type="ECO:0000256" key="3">
    <source>
        <dbReference type="ARBA" id="ARBA00022777"/>
    </source>
</evidence>
<organism evidence="8 9">
    <name type="scientific">Pseudomonas oryzihabitans</name>
    <dbReference type="NCBI Taxonomy" id="47885"/>
    <lineage>
        <taxon>Bacteria</taxon>
        <taxon>Pseudomonadati</taxon>
        <taxon>Pseudomonadota</taxon>
        <taxon>Gammaproteobacteria</taxon>
        <taxon>Pseudomonadales</taxon>
        <taxon>Pseudomonadaceae</taxon>
        <taxon>Pseudomonas</taxon>
    </lineage>
</organism>
<dbReference type="PROSITE" id="PS50883">
    <property type="entry name" value="EAL"/>
    <property type="match status" value="1"/>
</dbReference>
<evidence type="ECO:0000256" key="1">
    <source>
        <dbReference type="ARBA" id="ARBA00001946"/>
    </source>
</evidence>
<dbReference type="InterPro" id="IPR000160">
    <property type="entry name" value="GGDEF_dom"/>
</dbReference>
<keyword evidence="4" id="KW-0472">Membrane</keyword>
<keyword evidence="3" id="KW-0808">Transferase</keyword>
<evidence type="ECO:0000313" key="9">
    <source>
        <dbReference type="Proteomes" id="UP001268036"/>
    </source>
</evidence>
<dbReference type="RefSeq" id="WP_309760548.1">
    <property type="nucleotide sequence ID" value="NZ_JAVJAF010000001.1"/>
</dbReference>
<dbReference type="SMART" id="SM00052">
    <property type="entry name" value="EAL"/>
    <property type="match status" value="1"/>
</dbReference>
<dbReference type="PROSITE" id="PS50112">
    <property type="entry name" value="PAS"/>
    <property type="match status" value="1"/>
</dbReference>
<dbReference type="NCBIfam" id="TIGR00229">
    <property type="entry name" value="sensory_box"/>
    <property type="match status" value="1"/>
</dbReference>
<dbReference type="CDD" id="cd01949">
    <property type="entry name" value="GGDEF"/>
    <property type="match status" value="1"/>
</dbReference>
<dbReference type="InterPro" id="IPR035965">
    <property type="entry name" value="PAS-like_dom_sf"/>
</dbReference>
<comment type="cofactor">
    <cofactor evidence="1">
        <name>Mg(2+)</name>
        <dbReference type="ChEBI" id="CHEBI:18420"/>
    </cofactor>
</comment>
<dbReference type="Gene3D" id="3.20.20.450">
    <property type="entry name" value="EAL domain"/>
    <property type="match status" value="1"/>
</dbReference>
<keyword evidence="4" id="KW-0812">Transmembrane</keyword>
<dbReference type="InterPro" id="IPR029787">
    <property type="entry name" value="Nucleotide_cyclase"/>
</dbReference>
<evidence type="ECO:0000256" key="2">
    <source>
        <dbReference type="ARBA" id="ARBA00004533"/>
    </source>
</evidence>
<feature type="domain" description="PAS" evidence="5">
    <location>
        <begin position="301"/>
        <end position="355"/>
    </location>
</feature>
<dbReference type="Proteomes" id="UP001268036">
    <property type="component" value="Unassembled WGS sequence"/>
</dbReference>
<evidence type="ECO:0000256" key="4">
    <source>
        <dbReference type="SAM" id="Phobius"/>
    </source>
</evidence>
<name>A0AAJ2EYL5_9PSED</name>
<dbReference type="InterPro" id="IPR007892">
    <property type="entry name" value="CHASE4"/>
</dbReference>
<accession>A0AAJ2EYL5</accession>
<dbReference type="SMART" id="SM00091">
    <property type="entry name" value="PAS"/>
    <property type="match status" value="1"/>
</dbReference>
<dbReference type="Pfam" id="PF00990">
    <property type="entry name" value="GGDEF"/>
    <property type="match status" value="1"/>
</dbReference>
<dbReference type="CDD" id="cd01948">
    <property type="entry name" value="EAL"/>
    <property type="match status" value="1"/>
</dbReference>
<dbReference type="PROSITE" id="PS50887">
    <property type="entry name" value="GGDEF"/>
    <property type="match status" value="1"/>
</dbReference>
<dbReference type="InterPro" id="IPR052155">
    <property type="entry name" value="Biofilm_reg_signaling"/>
</dbReference>
<evidence type="ECO:0000259" key="6">
    <source>
        <dbReference type="PROSITE" id="PS50883"/>
    </source>
</evidence>
<dbReference type="InterPro" id="IPR013656">
    <property type="entry name" value="PAS_4"/>
</dbReference>
<dbReference type="CDD" id="cd00130">
    <property type="entry name" value="PAS"/>
    <property type="match status" value="1"/>
</dbReference>
<keyword evidence="4" id="KW-1133">Transmembrane helix</keyword>
<sequence>MPSAPVATRRSHKMLLRLFPAICALPILLGLGCYLLIKTATSQDADVQQRAQKYIARTLGQVQYEIAHNIINYAKWGEAYKNLHMKVNLFWANDERNVGDIPYELYGYNGVFVLNPQDRTVYAVINGLPSTAPIQQWLDGDLTKLLATARSHPGETESLVRLFSVSGVPALVAAATITTGDSYSVAPVPGTPSVMLFVNVLDKAKLDHLSETYGLPDLQPSHEPLPGFESMRVLDSSWLLNWHPPQPGAHLLHQTLPVFLAVVLTLALVLALLIRHALSSARQLDQQFDALVASQAELTRSEQRFRDLAEAASDWLWEVDAEGRLSYLSERFARITGNTPHSWLGRSLAELFSPETTTLPVWLAASADRLDEREVLRCHYRDRLGHPRVCEITARPLPNGAGYRGTASDITAAFTAQAEIEHLSQHDSLTGLSNRLHLQQFLASHLVRNPAYLTLLSLDLDRFKPINDSLGHAAGDQVLQEIAQRLQASLRPGGLVARVGGDEFIVVLVGALEKTVIEQICARLVTTLNRPIVLEDQTVSVGTSIGVAQAPGQAMQAEELLRLADIALYQAKAAGRNCWCFYALEMDAQLSQRRQLEQELRQALPLGQLHLYYLRRHLPETDVLCGFEAQLRWAHPEQGLLLPDAFLPLAEETSLSVSLGLWLLDTACREAASWPVPLKLAVTLTARQFAGRTPLADVVAQALQHSGLAPDRLELQFSETLLESNSGELPAQLGALKALGVRLSLIDFGSGCVALELLHRQVLDGVRIDRRFIAQREHQELDPTIVQTLITVGQSLGLTVAAEGIDTAAQLDWLRAHRCSEVQGDYLGSALATDQLTSLLATLGQAG</sequence>
<dbReference type="FunFam" id="3.30.70.270:FF:000001">
    <property type="entry name" value="Diguanylate cyclase domain protein"/>
    <property type="match status" value="1"/>
</dbReference>
<protein>
    <submittedName>
        <fullName evidence="8">Diguanylate cyclase (GGDEF)-like protein/PAS domain S-box-containing protein</fullName>
    </submittedName>
</protein>
<dbReference type="Gene3D" id="3.30.450.20">
    <property type="entry name" value="PAS domain"/>
    <property type="match status" value="1"/>
</dbReference>
<gene>
    <name evidence="8" type="ORF">QE440_003447</name>
</gene>
<dbReference type="EMBL" id="JAVJAF010000001">
    <property type="protein sequence ID" value="MDR6235706.1"/>
    <property type="molecule type" value="Genomic_DNA"/>
</dbReference>
<dbReference type="InterPro" id="IPR001633">
    <property type="entry name" value="EAL_dom"/>
</dbReference>
<dbReference type="SUPFAM" id="SSF55785">
    <property type="entry name" value="PYP-like sensor domain (PAS domain)"/>
    <property type="match status" value="1"/>
</dbReference>
<evidence type="ECO:0000259" key="5">
    <source>
        <dbReference type="PROSITE" id="PS50112"/>
    </source>
</evidence>
<reference evidence="8" key="1">
    <citation type="submission" date="2023-08" db="EMBL/GenBank/DDBJ databases">
        <title>Functional and genomic diversity of the sorghum phyllosphere microbiome.</title>
        <authorList>
            <person name="Shade A."/>
        </authorList>
    </citation>
    <scope>NUCLEOTIDE SEQUENCE</scope>
    <source>
        <strain evidence="8">SORGH_AS_0201</strain>
    </source>
</reference>
<evidence type="ECO:0000313" key="8">
    <source>
        <dbReference type="EMBL" id="MDR6235706.1"/>
    </source>
</evidence>
<dbReference type="NCBIfam" id="TIGR00254">
    <property type="entry name" value="GGDEF"/>
    <property type="match status" value="1"/>
</dbReference>
<feature type="domain" description="GGDEF" evidence="7">
    <location>
        <begin position="451"/>
        <end position="584"/>
    </location>
</feature>
<dbReference type="InterPro" id="IPR043128">
    <property type="entry name" value="Rev_trsase/Diguanyl_cyclase"/>
</dbReference>